<reference evidence="4" key="1">
    <citation type="submission" date="2016-10" db="EMBL/GenBank/DDBJ databases">
        <authorList>
            <person name="Varghese N."/>
            <person name="Submissions S."/>
        </authorList>
    </citation>
    <scope>NUCLEOTIDE SEQUENCE [LARGE SCALE GENOMIC DNA]</scope>
    <source>
        <strain evidence="4">Gh-67</strain>
    </source>
</reference>
<keyword evidence="2" id="KW-0732">Signal</keyword>
<dbReference type="Proteomes" id="UP000199705">
    <property type="component" value="Unassembled WGS sequence"/>
</dbReference>
<dbReference type="PROSITE" id="PS51257">
    <property type="entry name" value="PROKAR_LIPOPROTEIN"/>
    <property type="match status" value="1"/>
</dbReference>
<dbReference type="AlphaFoldDB" id="A0A1G7PW17"/>
<dbReference type="RefSeq" id="WP_091162865.1">
    <property type="nucleotide sequence ID" value="NZ_FNCG01000001.1"/>
</dbReference>
<evidence type="ECO:0000313" key="3">
    <source>
        <dbReference type="EMBL" id="SDF90522.1"/>
    </source>
</evidence>
<evidence type="ECO:0000313" key="4">
    <source>
        <dbReference type="Proteomes" id="UP000199705"/>
    </source>
</evidence>
<feature type="signal peptide" evidence="2">
    <location>
        <begin position="1"/>
        <end position="20"/>
    </location>
</feature>
<evidence type="ECO:0000256" key="1">
    <source>
        <dbReference type="SAM" id="Coils"/>
    </source>
</evidence>
<sequence length="716" mass="80632">MKYKYASLFLFLLLSCKMFAQQPERRVFYDVLYLKSLYDKDGKIRISPQNKPLFAYYFNLKNTTNVDTVIKKNPFFSLNGIYEAGGASGGTIPSPSGLLQSIGSLDVTNLADGLAKFLVERTKQELSTAFFSRFKKELDSTRQLQLLFPVTYKSLTAIDVEIYNYAAYTDLLRESFQKDLALLLPNVSNLIDDPCMDQLFAAMPHVRIIFIDALYIANEFHEGSHPGDIFHTYLVNKAGNGTLKLVNENVYPALQAFDLFSQSLRSNQRDKYWVDADSAKMLFSNPVTFQIYLGLLYQQLEKKDINFKEGSMRQFLKDRSGDFLKFEEIYQSYNIEFIQKATIVNRYFINLKQLQQKGENTFNYQDYYALYNSSLNLFEQLLKSPVLLNINPTNITIPMIDRNDPKIDQYLSSARSLGNVYIDVYEKQYPSAIVELSDVYDNLFINKVVTNPIKQDLVTKLAEKKAEYNKLQDAVAKTAIKKEINELEAKIAAFTEWPAINKMFIKYANFAAEVSKAKNSDEVKNAIEAIALPVGSSTVKREAIFNVALNAYVGPYVGKEKVHGIDEKYKGTYGLSAPVGISFSWGHRLLFVPTGDKKWSTSVFVSLIDIGALASYRFTSGSTPVAKDTSATVAQVPKIELKNIISPGLFLSIGIPSTPISISGGFQVAPNLRSVSLTGANKDVITNTYGDNKLYTRWSVGVLVDIPILNLFTKGR</sequence>
<evidence type="ECO:0000256" key="2">
    <source>
        <dbReference type="SAM" id="SignalP"/>
    </source>
</evidence>
<feature type="chain" id="PRO_5011534780" evidence="2">
    <location>
        <begin position="21"/>
        <end position="716"/>
    </location>
</feature>
<protein>
    <submittedName>
        <fullName evidence="3">Uncharacterized protein</fullName>
    </submittedName>
</protein>
<accession>A0A1G7PW17</accession>
<dbReference type="STRING" id="551996.SAMN05192573_101694"/>
<gene>
    <name evidence="3" type="ORF">SAMN05192573_101694</name>
</gene>
<organism evidence="3 4">
    <name type="scientific">Mucilaginibacter gossypii</name>
    <dbReference type="NCBI Taxonomy" id="551996"/>
    <lineage>
        <taxon>Bacteria</taxon>
        <taxon>Pseudomonadati</taxon>
        <taxon>Bacteroidota</taxon>
        <taxon>Sphingobacteriia</taxon>
        <taxon>Sphingobacteriales</taxon>
        <taxon>Sphingobacteriaceae</taxon>
        <taxon>Mucilaginibacter</taxon>
    </lineage>
</organism>
<keyword evidence="1" id="KW-0175">Coiled coil</keyword>
<proteinExistence type="predicted"/>
<keyword evidence="4" id="KW-1185">Reference proteome</keyword>
<name>A0A1G7PW17_9SPHI</name>
<feature type="coiled-coil region" evidence="1">
    <location>
        <begin position="454"/>
        <end position="481"/>
    </location>
</feature>
<dbReference type="EMBL" id="FNCG01000001">
    <property type="protein sequence ID" value="SDF90522.1"/>
    <property type="molecule type" value="Genomic_DNA"/>
</dbReference>